<dbReference type="PANTHER" id="PTHR30250">
    <property type="entry name" value="PST FAMILY PREDICTED COLANIC ACID TRANSPORTER"/>
    <property type="match status" value="1"/>
</dbReference>
<proteinExistence type="predicted"/>
<feature type="transmembrane region" description="Helical" evidence="6">
    <location>
        <begin position="408"/>
        <end position="431"/>
    </location>
</feature>
<keyword evidence="8" id="KW-1185">Reference proteome</keyword>
<feature type="transmembrane region" description="Helical" evidence="6">
    <location>
        <begin position="437"/>
        <end position="454"/>
    </location>
</feature>
<feature type="transmembrane region" description="Helical" evidence="6">
    <location>
        <begin position="240"/>
        <end position="261"/>
    </location>
</feature>
<dbReference type="EMBL" id="CP001687">
    <property type="protein sequence ID" value="ACV13132.1"/>
    <property type="molecule type" value="Genomic_DNA"/>
</dbReference>
<evidence type="ECO:0000256" key="2">
    <source>
        <dbReference type="ARBA" id="ARBA00022475"/>
    </source>
</evidence>
<evidence type="ECO:0000256" key="5">
    <source>
        <dbReference type="ARBA" id="ARBA00023136"/>
    </source>
</evidence>
<gene>
    <name evidence="7" type="ordered locus">Huta_2971</name>
</gene>
<dbReference type="OrthoDB" id="112053at2157"/>
<dbReference type="InterPro" id="IPR050833">
    <property type="entry name" value="Poly_Biosynth_Transport"/>
</dbReference>
<feature type="transmembrane region" description="Helical" evidence="6">
    <location>
        <begin position="282"/>
        <end position="301"/>
    </location>
</feature>
<evidence type="ECO:0000313" key="8">
    <source>
        <dbReference type="Proteomes" id="UP000002071"/>
    </source>
</evidence>
<keyword evidence="4 6" id="KW-1133">Transmembrane helix</keyword>
<feature type="transmembrane region" description="Helical" evidence="6">
    <location>
        <begin position="166"/>
        <end position="186"/>
    </location>
</feature>
<dbReference type="HOGENOM" id="CLU_043240_0_0_2"/>
<dbReference type="PANTHER" id="PTHR30250:SF11">
    <property type="entry name" value="O-ANTIGEN TRANSPORTER-RELATED"/>
    <property type="match status" value="1"/>
</dbReference>
<evidence type="ECO:0000256" key="1">
    <source>
        <dbReference type="ARBA" id="ARBA00004651"/>
    </source>
</evidence>
<protein>
    <submittedName>
        <fullName evidence="7">Polysaccharide biosynthesis protein</fullName>
    </submittedName>
</protein>
<sequence>MDFTRSSLKLFASNVGRTTIRFLGIAVFARALGASEMGMFFLFQALLGMIAIPADFGFRGAIEKRISEGREQSTYLTSALAVKLVPMALVVGLILLFQDAINGYIGAEFAVFLAVAIVIQDVSRLSTIVLRGELRVGETAILRVTRWVVWFAVSGLLVSQGMGVEALIYGLLAGLSVMLIWGWYRVSIPLGRVSLDHARSLFEYGRWGVISRVGWYFYSWMDVAIIGLLMTQADVGAYEIAWRVTLVVMLLSRSIATTLFPQASRWDAEEAYERIEDMIRKTITPSMALVIPSFFITLVYAKEILGLVFGPEYTVAWVVLIILMGEKLLQSVHTILGRSLQALDRPDLAAYATVASITVNLVLNVVLILEFGIAGAAVATASSFVLNTVLHAYFLSRFVTIEFPWVEIAWLTGAAAVMAGAIHAIGVVVPIDTLPRLLGILVVGVVVYGLLTLANPSMRRKFVGEMQSLARGVAE</sequence>
<dbReference type="GO" id="GO:0005886">
    <property type="term" value="C:plasma membrane"/>
    <property type="evidence" value="ECO:0007669"/>
    <property type="project" value="UniProtKB-SubCell"/>
</dbReference>
<evidence type="ECO:0000256" key="4">
    <source>
        <dbReference type="ARBA" id="ARBA00022989"/>
    </source>
</evidence>
<feature type="transmembrane region" description="Helical" evidence="6">
    <location>
        <begin position="101"/>
        <end position="119"/>
    </location>
</feature>
<reference evidence="7 8" key="1">
    <citation type="journal article" date="2009" name="Stand. Genomic Sci.">
        <title>Complete genome sequence of Halorhabdus utahensis type strain (AX-2).</title>
        <authorList>
            <person name="Anderson I."/>
            <person name="Tindall B.J."/>
            <person name="Pomrenke H."/>
            <person name="Goker M."/>
            <person name="Lapidus A."/>
            <person name="Nolan M."/>
            <person name="Copeland A."/>
            <person name="Glavina Del Rio T."/>
            <person name="Chen F."/>
            <person name="Tice H."/>
            <person name="Cheng J.F."/>
            <person name="Lucas S."/>
            <person name="Chertkov O."/>
            <person name="Bruce D."/>
            <person name="Brettin T."/>
            <person name="Detter J.C."/>
            <person name="Han C."/>
            <person name="Goodwin L."/>
            <person name="Land M."/>
            <person name="Hauser L."/>
            <person name="Chang Y.J."/>
            <person name="Jeffries C.D."/>
            <person name="Pitluck S."/>
            <person name="Pati A."/>
            <person name="Mavromatis K."/>
            <person name="Ivanova N."/>
            <person name="Ovchinnikova G."/>
            <person name="Chen A."/>
            <person name="Palaniappan K."/>
            <person name="Chain P."/>
            <person name="Rohde M."/>
            <person name="Bristow J."/>
            <person name="Eisen J.A."/>
            <person name="Markowitz V."/>
            <person name="Hugenholtz P."/>
            <person name="Kyrpides N.C."/>
            <person name="Klenk H.P."/>
        </authorList>
    </citation>
    <scope>NUCLEOTIDE SEQUENCE [LARGE SCALE GENOMIC DNA]</scope>
    <source>
        <strain evidence="8">DSM 12940 / JCM 11049 / AX-2</strain>
    </source>
</reference>
<dbReference type="Proteomes" id="UP000002071">
    <property type="component" value="Chromosome"/>
</dbReference>
<organism evidence="7 8">
    <name type="scientific">Halorhabdus utahensis (strain DSM 12940 / JCM 11049 / AX-2)</name>
    <dbReference type="NCBI Taxonomy" id="519442"/>
    <lineage>
        <taxon>Archaea</taxon>
        <taxon>Methanobacteriati</taxon>
        <taxon>Methanobacteriota</taxon>
        <taxon>Stenosarchaea group</taxon>
        <taxon>Halobacteria</taxon>
        <taxon>Halobacteriales</taxon>
        <taxon>Haloarculaceae</taxon>
        <taxon>Halorhabdus</taxon>
    </lineage>
</organism>
<accession>C7NSL6</accession>
<feature type="transmembrane region" description="Helical" evidence="6">
    <location>
        <begin position="313"/>
        <end position="336"/>
    </location>
</feature>
<dbReference type="STRING" id="519442.Huta_2971"/>
<dbReference type="KEGG" id="hut:Huta_2971"/>
<dbReference type="RefSeq" id="WP_015790694.1">
    <property type="nucleotide sequence ID" value="NC_013158.1"/>
</dbReference>
<feature type="transmembrane region" description="Helical" evidence="6">
    <location>
        <begin position="207"/>
        <end position="228"/>
    </location>
</feature>
<feature type="transmembrane region" description="Helical" evidence="6">
    <location>
        <begin position="140"/>
        <end position="160"/>
    </location>
</feature>
<evidence type="ECO:0000256" key="3">
    <source>
        <dbReference type="ARBA" id="ARBA00022692"/>
    </source>
</evidence>
<keyword evidence="2" id="KW-1003">Cell membrane</keyword>
<dbReference type="GeneID" id="8385280"/>
<feature type="transmembrane region" description="Helical" evidence="6">
    <location>
        <begin position="348"/>
        <end position="367"/>
    </location>
</feature>
<name>C7NSL6_HALUD</name>
<dbReference type="AlphaFoldDB" id="C7NSL6"/>
<dbReference type="Pfam" id="PF13440">
    <property type="entry name" value="Polysacc_synt_3"/>
    <property type="match status" value="1"/>
</dbReference>
<keyword evidence="3 6" id="KW-0812">Transmembrane</keyword>
<dbReference type="eggNOG" id="arCOG02209">
    <property type="taxonomic scope" value="Archaea"/>
</dbReference>
<feature type="transmembrane region" description="Helical" evidence="6">
    <location>
        <begin position="74"/>
        <end position="95"/>
    </location>
</feature>
<dbReference type="CDD" id="cd13128">
    <property type="entry name" value="MATE_Wzx_like"/>
    <property type="match status" value="1"/>
</dbReference>
<feature type="transmembrane region" description="Helical" evidence="6">
    <location>
        <begin position="40"/>
        <end position="62"/>
    </location>
</feature>
<evidence type="ECO:0000256" key="6">
    <source>
        <dbReference type="SAM" id="Phobius"/>
    </source>
</evidence>
<comment type="subcellular location">
    <subcellularLocation>
        <location evidence="1">Cell membrane</location>
        <topology evidence="1">Multi-pass membrane protein</topology>
    </subcellularLocation>
</comment>
<keyword evidence="5 6" id="KW-0472">Membrane</keyword>
<feature type="transmembrane region" description="Helical" evidence="6">
    <location>
        <begin position="373"/>
        <end position="396"/>
    </location>
</feature>
<evidence type="ECO:0000313" key="7">
    <source>
        <dbReference type="EMBL" id="ACV13132.1"/>
    </source>
</evidence>